<dbReference type="Proteomes" id="UP000829398">
    <property type="component" value="Chromosome 3"/>
</dbReference>
<evidence type="ECO:0000313" key="1">
    <source>
        <dbReference type="EMBL" id="KAH9787774.1"/>
    </source>
</evidence>
<keyword evidence="2" id="KW-1185">Reference proteome</keyword>
<sequence>MHKRTIAVIVLLGSFMLSVKSDLPCDDSRCKTGSCNSTGACICNIPDPSTILDGDRPFLGGKFCDEEMTMCDGTNEFWCEHGGKCEEIVQGEMYDCKCPAGYAGEHCEHSGTPCGQIFCFHEAQCLALSQVHNACDCPPDWKGSADCSLPTLSQTVVLMSIVRISNTCFRFFCKFNHSQWMVGFLAFSCSAGAVVGGAIYAKKLFKKKSNTAPRFQQLSSVQTQDILDGDENE</sequence>
<organism evidence="1 2">
    <name type="scientific">Citrus sinensis</name>
    <name type="common">Sweet orange</name>
    <name type="synonym">Citrus aurantium var. sinensis</name>
    <dbReference type="NCBI Taxonomy" id="2711"/>
    <lineage>
        <taxon>Eukaryota</taxon>
        <taxon>Viridiplantae</taxon>
        <taxon>Streptophyta</taxon>
        <taxon>Embryophyta</taxon>
        <taxon>Tracheophyta</taxon>
        <taxon>Spermatophyta</taxon>
        <taxon>Magnoliopsida</taxon>
        <taxon>eudicotyledons</taxon>
        <taxon>Gunneridae</taxon>
        <taxon>Pentapetalae</taxon>
        <taxon>rosids</taxon>
        <taxon>malvids</taxon>
        <taxon>Sapindales</taxon>
        <taxon>Rutaceae</taxon>
        <taxon>Aurantioideae</taxon>
        <taxon>Citrus</taxon>
    </lineage>
</organism>
<dbReference type="EMBL" id="CM039172">
    <property type="protein sequence ID" value="KAH9787774.1"/>
    <property type="molecule type" value="Genomic_DNA"/>
</dbReference>
<proteinExistence type="predicted"/>
<accession>A0ACB8MQV5</accession>
<reference evidence="2" key="1">
    <citation type="journal article" date="2023" name="Hortic. Res.">
        <title>A chromosome-level phased genome enabling allele-level studies in sweet orange: a case study on citrus Huanglongbing tolerance.</title>
        <authorList>
            <person name="Wu B."/>
            <person name="Yu Q."/>
            <person name="Deng Z."/>
            <person name="Duan Y."/>
            <person name="Luo F."/>
            <person name="Gmitter F. Jr."/>
        </authorList>
    </citation>
    <scope>NUCLEOTIDE SEQUENCE [LARGE SCALE GENOMIC DNA]</scope>
    <source>
        <strain evidence="2">cv. Valencia</strain>
    </source>
</reference>
<protein>
    <submittedName>
        <fullName evidence="1">Uncharacterized protein</fullName>
    </submittedName>
</protein>
<name>A0ACB8MQV5_CITSI</name>
<evidence type="ECO:0000313" key="2">
    <source>
        <dbReference type="Proteomes" id="UP000829398"/>
    </source>
</evidence>
<comment type="caution">
    <text evidence="1">The sequence shown here is derived from an EMBL/GenBank/DDBJ whole genome shotgun (WGS) entry which is preliminary data.</text>
</comment>
<gene>
    <name evidence="1" type="ORF">KPL71_010692</name>
</gene>